<evidence type="ECO:0000313" key="2">
    <source>
        <dbReference type="Proteomes" id="UP000028582"/>
    </source>
</evidence>
<dbReference type="OrthoDB" id="10531961at2759"/>
<organism evidence="1 2">
    <name type="scientific">Phytophthora nicotianae P1976</name>
    <dbReference type="NCBI Taxonomy" id="1317066"/>
    <lineage>
        <taxon>Eukaryota</taxon>
        <taxon>Sar</taxon>
        <taxon>Stramenopiles</taxon>
        <taxon>Oomycota</taxon>
        <taxon>Peronosporomycetes</taxon>
        <taxon>Peronosporales</taxon>
        <taxon>Peronosporaceae</taxon>
        <taxon>Phytophthora</taxon>
    </lineage>
</organism>
<proteinExistence type="predicted"/>
<evidence type="ECO:0000313" key="1">
    <source>
        <dbReference type="EMBL" id="ETO68504.1"/>
    </source>
</evidence>
<name>A0A080ZPE3_PHYNI</name>
<gene>
    <name evidence="1" type="ORF">F444_14669</name>
</gene>
<reference evidence="1 2" key="1">
    <citation type="submission" date="2013-11" db="EMBL/GenBank/DDBJ databases">
        <title>The Genome Sequence of Phytophthora parasitica P1976.</title>
        <authorList>
            <consortium name="The Broad Institute Genomics Platform"/>
            <person name="Russ C."/>
            <person name="Tyler B."/>
            <person name="Panabieres F."/>
            <person name="Shan W."/>
            <person name="Tripathy S."/>
            <person name="Grunwald N."/>
            <person name="Machado M."/>
            <person name="Johnson C.S."/>
            <person name="Walker B."/>
            <person name="Young S."/>
            <person name="Zeng Q."/>
            <person name="Gargeya S."/>
            <person name="Fitzgerald M."/>
            <person name="Haas B."/>
            <person name="Abouelleil A."/>
            <person name="Allen A.W."/>
            <person name="Alvarado L."/>
            <person name="Arachchi H.M."/>
            <person name="Berlin A.M."/>
            <person name="Chapman S.B."/>
            <person name="Gainer-Dewar J."/>
            <person name="Goldberg J."/>
            <person name="Griggs A."/>
            <person name="Gujja S."/>
            <person name="Hansen M."/>
            <person name="Howarth C."/>
            <person name="Imamovic A."/>
            <person name="Ireland A."/>
            <person name="Larimer J."/>
            <person name="McCowan C."/>
            <person name="Murphy C."/>
            <person name="Pearson M."/>
            <person name="Poon T.W."/>
            <person name="Priest M."/>
            <person name="Roberts A."/>
            <person name="Saif S."/>
            <person name="Shea T."/>
            <person name="Sisk P."/>
            <person name="Sykes S."/>
            <person name="Wortman J."/>
            <person name="Nusbaum C."/>
            <person name="Birren B."/>
        </authorList>
    </citation>
    <scope>NUCLEOTIDE SEQUENCE [LARGE SCALE GENOMIC DNA]</scope>
    <source>
        <strain evidence="1 2">P1976</strain>
    </source>
</reference>
<sequence length="169" mass="20140">MYWRIYGKNYDRSKLTVTANYASTKKKWQVARINDRRGDSVLEYKYQVLWVNPLVKRRRYYQRTWEPRAQLLADDFWKEIELVDRAIALDNFAVPGRHGVRVLSEIKIENGVYVAAAYNHQSVGHAFVLTVHDKNRLFYDLEEGKPVELVEDWIDFYAFVRSFIVCKQN</sequence>
<protein>
    <submittedName>
        <fullName evidence="1">Uncharacterized protein</fullName>
    </submittedName>
</protein>
<accession>A0A080ZPE3</accession>
<dbReference type="EMBL" id="ANJA01002637">
    <property type="protein sequence ID" value="ETO68504.1"/>
    <property type="molecule type" value="Genomic_DNA"/>
</dbReference>
<comment type="caution">
    <text evidence="1">The sequence shown here is derived from an EMBL/GenBank/DDBJ whole genome shotgun (WGS) entry which is preliminary data.</text>
</comment>
<dbReference type="Proteomes" id="UP000028582">
    <property type="component" value="Unassembled WGS sequence"/>
</dbReference>
<dbReference type="AlphaFoldDB" id="A0A080ZPE3"/>